<evidence type="ECO:0000313" key="3">
    <source>
        <dbReference type="Proteomes" id="UP000479710"/>
    </source>
</evidence>
<comment type="caution">
    <text evidence="2">The sequence shown here is derived from an EMBL/GenBank/DDBJ whole genome shotgun (WGS) entry which is preliminary data.</text>
</comment>
<proteinExistence type="predicted"/>
<protein>
    <submittedName>
        <fullName evidence="2">Uncharacterized protein</fullName>
    </submittedName>
</protein>
<organism evidence="2 3">
    <name type="scientific">Oryza meyeriana var. granulata</name>
    <dbReference type="NCBI Taxonomy" id="110450"/>
    <lineage>
        <taxon>Eukaryota</taxon>
        <taxon>Viridiplantae</taxon>
        <taxon>Streptophyta</taxon>
        <taxon>Embryophyta</taxon>
        <taxon>Tracheophyta</taxon>
        <taxon>Spermatophyta</taxon>
        <taxon>Magnoliopsida</taxon>
        <taxon>Liliopsida</taxon>
        <taxon>Poales</taxon>
        <taxon>Poaceae</taxon>
        <taxon>BOP clade</taxon>
        <taxon>Oryzoideae</taxon>
        <taxon>Oryzeae</taxon>
        <taxon>Oryzinae</taxon>
        <taxon>Oryza</taxon>
        <taxon>Oryza meyeriana</taxon>
    </lineage>
</organism>
<evidence type="ECO:0000256" key="1">
    <source>
        <dbReference type="SAM" id="MobiDB-lite"/>
    </source>
</evidence>
<dbReference type="EMBL" id="SPHZ02000007">
    <property type="protein sequence ID" value="KAF0905848.1"/>
    <property type="molecule type" value="Genomic_DNA"/>
</dbReference>
<evidence type="ECO:0000313" key="2">
    <source>
        <dbReference type="EMBL" id="KAF0905848.1"/>
    </source>
</evidence>
<dbReference type="AlphaFoldDB" id="A0A6G1CZG1"/>
<feature type="region of interest" description="Disordered" evidence="1">
    <location>
        <begin position="1"/>
        <end position="39"/>
    </location>
</feature>
<name>A0A6G1CZG1_9ORYZ</name>
<reference evidence="2 3" key="1">
    <citation type="submission" date="2019-11" db="EMBL/GenBank/DDBJ databases">
        <title>Whole genome sequence of Oryza granulata.</title>
        <authorList>
            <person name="Li W."/>
        </authorList>
    </citation>
    <scope>NUCLEOTIDE SEQUENCE [LARGE SCALE GENOMIC DNA]</scope>
    <source>
        <strain evidence="3">cv. Menghai</strain>
        <tissue evidence="2">Leaf</tissue>
    </source>
</reference>
<dbReference type="Proteomes" id="UP000479710">
    <property type="component" value="Unassembled WGS sequence"/>
</dbReference>
<accession>A0A6G1CZG1</accession>
<sequence>MTQGREMVRRAVAEGSSSGTYSTVPVPVKATSGGERPSAMEAITGSSSAVYPLRLLCNWDKPSCWADASGPNN</sequence>
<gene>
    <name evidence="2" type="ORF">E2562_008883</name>
</gene>
<keyword evidence="3" id="KW-1185">Reference proteome</keyword>
<feature type="compositionally biased region" description="Basic and acidic residues" evidence="1">
    <location>
        <begin position="1"/>
        <end position="12"/>
    </location>
</feature>